<dbReference type="InterPro" id="IPR051446">
    <property type="entry name" value="HTH_trans_reg/aminotransferase"/>
</dbReference>
<accession>A0ABR7N2S0</accession>
<dbReference type="SUPFAM" id="SSF53383">
    <property type="entry name" value="PLP-dependent transferases"/>
    <property type="match status" value="1"/>
</dbReference>
<evidence type="ECO:0000256" key="1">
    <source>
        <dbReference type="ARBA" id="ARBA00005384"/>
    </source>
</evidence>
<dbReference type="Pfam" id="PF00155">
    <property type="entry name" value="Aminotran_1_2"/>
    <property type="match status" value="1"/>
</dbReference>
<comment type="similarity">
    <text evidence="1">In the C-terminal section; belongs to the class-I pyridoxal-phosphate-dependent aminotransferase family.</text>
</comment>
<evidence type="ECO:0000256" key="5">
    <source>
        <dbReference type="ARBA" id="ARBA00023163"/>
    </source>
</evidence>
<dbReference type="EMBL" id="JACRSX010000013">
    <property type="protein sequence ID" value="MBC8562923.1"/>
    <property type="molecule type" value="Genomic_DNA"/>
</dbReference>
<evidence type="ECO:0000256" key="2">
    <source>
        <dbReference type="ARBA" id="ARBA00022898"/>
    </source>
</evidence>
<evidence type="ECO:0000259" key="6">
    <source>
        <dbReference type="PROSITE" id="PS50949"/>
    </source>
</evidence>
<dbReference type="PANTHER" id="PTHR46577:SF1">
    <property type="entry name" value="HTH-TYPE TRANSCRIPTIONAL REGULATORY PROTEIN GABR"/>
    <property type="match status" value="1"/>
</dbReference>
<evidence type="ECO:0000313" key="7">
    <source>
        <dbReference type="EMBL" id="MBC8562923.1"/>
    </source>
</evidence>
<keyword evidence="7" id="KW-0808">Transferase</keyword>
<name>A0ABR7N2S0_9FIRM</name>
<keyword evidence="5" id="KW-0804">Transcription</keyword>
<dbReference type="InterPro" id="IPR036390">
    <property type="entry name" value="WH_DNA-bd_sf"/>
</dbReference>
<dbReference type="CDD" id="cd07377">
    <property type="entry name" value="WHTH_GntR"/>
    <property type="match status" value="1"/>
</dbReference>
<feature type="domain" description="HTH gntR-type" evidence="6">
    <location>
        <begin position="12"/>
        <end position="80"/>
    </location>
</feature>
<dbReference type="Pfam" id="PF00392">
    <property type="entry name" value="GntR"/>
    <property type="match status" value="1"/>
</dbReference>
<dbReference type="PROSITE" id="PS50949">
    <property type="entry name" value="HTH_GNTR"/>
    <property type="match status" value="1"/>
</dbReference>
<evidence type="ECO:0000256" key="4">
    <source>
        <dbReference type="ARBA" id="ARBA00023125"/>
    </source>
</evidence>
<evidence type="ECO:0000313" key="8">
    <source>
        <dbReference type="Proteomes" id="UP000606193"/>
    </source>
</evidence>
<dbReference type="InterPro" id="IPR000524">
    <property type="entry name" value="Tscrpt_reg_HTH_GntR"/>
</dbReference>
<dbReference type="CDD" id="cd00609">
    <property type="entry name" value="AAT_like"/>
    <property type="match status" value="1"/>
</dbReference>
<keyword evidence="8" id="KW-1185">Reference proteome</keyword>
<dbReference type="PANTHER" id="PTHR46577">
    <property type="entry name" value="HTH-TYPE TRANSCRIPTIONAL REGULATORY PROTEIN GABR"/>
    <property type="match status" value="1"/>
</dbReference>
<organism evidence="7 8">
    <name type="scientific">Jutongia huaianensis</name>
    <dbReference type="NCBI Taxonomy" id="2763668"/>
    <lineage>
        <taxon>Bacteria</taxon>
        <taxon>Bacillati</taxon>
        <taxon>Bacillota</taxon>
        <taxon>Clostridia</taxon>
        <taxon>Lachnospirales</taxon>
        <taxon>Lachnospiraceae</taxon>
        <taxon>Jutongia</taxon>
    </lineage>
</organism>
<dbReference type="InterPro" id="IPR015424">
    <property type="entry name" value="PyrdxlP-dep_Trfase"/>
</dbReference>
<keyword evidence="3" id="KW-0805">Transcription regulation</keyword>
<keyword evidence="4" id="KW-0238">DNA-binding</keyword>
<gene>
    <name evidence="7" type="ORF">H8704_09855</name>
</gene>
<proteinExistence type="inferred from homology"/>
<dbReference type="Gene3D" id="1.10.10.10">
    <property type="entry name" value="Winged helix-like DNA-binding domain superfamily/Winged helix DNA-binding domain"/>
    <property type="match status" value="1"/>
</dbReference>
<comment type="caution">
    <text evidence="7">The sequence shown here is derived from an EMBL/GenBank/DDBJ whole genome shotgun (WGS) entry which is preliminary data.</text>
</comment>
<dbReference type="GO" id="GO:0008483">
    <property type="term" value="F:transaminase activity"/>
    <property type="evidence" value="ECO:0007669"/>
    <property type="project" value="UniProtKB-KW"/>
</dbReference>
<dbReference type="InterPro" id="IPR004839">
    <property type="entry name" value="Aminotransferase_I/II_large"/>
</dbReference>
<dbReference type="RefSeq" id="WP_249298170.1">
    <property type="nucleotide sequence ID" value="NZ_JACRSX010000013.1"/>
</dbReference>
<dbReference type="PRINTS" id="PR00035">
    <property type="entry name" value="HTHGNTR"/>
</dbReference>
<dbReference type="SMART" id="SM00345">
    <property type="entry name" value="HTH_GNTR"/>
    <property type="match status" value="1"/>
</dbReference>
<reference evidence="7 8" key="1">
    <citation type="submission" date="2020-08" db="EMBL/GenBank/DDBJ databases">
        <title>Genome public.</title>
        <authorList>
            <person name="Liu C."/>
            <person name="Sun Q."/>
        </authorList>
    </citation>
    <scope>NUCLEOTIDE SEQUENCE [LARGE SCALE GENOMIC DNA]</scope>
    <source>
        <strain evidence="7 8">NSJ-37</strain>
    </source>
</reference>
<dbReference type="InterPro" id="IPR015421">
    <property type="entry name" value="PyrdxlP-dep_Trfase_major"/>
</dbReference>
<dbReference type="InterPro" id="IPR036388">
    <property type="entry name" value="WH-like_DNA-bd_sf"/>
</dbReference>
<dbReference type="Proteomes" id="UP000606193">
    <property type="component" value="Unassembled WGS sequence"/>
</dbReference>
<protein>
    <submittedName>
        <fullName evidence="7">PLP-dependent aminotransferase family protein</fullName>
    </submittedName>
</protein>
<keyword evidence="2" id="KW-0663">Pyridoxal phosphate</keyword>
<evidence type="ECO:0000256" key="3">
    <source>
        <dbReference type="ARBA" id="ARBA00023015"/>
    </source>
</evidence>
<keyword evidence="7" id="KW-0032">Aminotransferase</keyword>
<dbReference type="Gene3D" id="3.40.640.10">
    <property type="entry name" value="Type I PLP-dependent aspartate aminotransferase-like (Major domain)"/>
    <property type="match status" value="1"/>
</dbReference>
<sequence length="486" mass="54690">MLSFHLTPDSGTPLYNQIYEQIRTRILQGELPASAKLPSTRSLAANLGVSRNTIDTAYYQLQSEGYIDSAPKSGFYVCDINPADYRNQPEEPAAEAAALSVSTPSVTASHSPNFLYDFNPDHIDISHFPFSVWRRLSRQVLTEEQSLFLLGDNNGDSSLRDAICSYVRLSRQVSCKPDQIVIGAGVDYLLQMLSLVFRSLQMIHITLESPGYTQAAHIFHNNGLTISPGTLDKNGLTTDSISPSSSLVYVTPSHQFPMGAVMPYGRRLELLGWAKSAPDRYIIEDDHDSEFRYRGKPIPAMQGMDSRRVIYIGTFSKAIAPAIRVGYIILPPDLMKQYRLICGHYSCTVSRVDQAILTRFIRDGYFEKHVNRMRKLYRSKHDLVLDCLQPLIQKYHLKLQGEHAGMHVTICLPDDISESKLIQNARCHGIHLYGIRDHYLPDHIPDHPEEAILLGYAGLNEDEIKKGIRQLTDTHIFSAVSLSRDI</sequence>
<dbReference type="SUPFAM" id="SSF46785">
    <property type="entry name" value="Winged helix' DNA-binding domain"/>
    <property type="match status" value="1"/>
</dbReference>